<dbReference type="STRING" id="525918.SAMN05660964_02351"/>
<evidence type="ECO:0000313" key="1">
    <source>
        <dbReference type="EMBL" id="SEA74846.1"/>
    </source>
</evidence>
<gene>
    <name evidence="1" type="ORF">SAMN05660964_02351</name>
</gene>
<dbReference type="SUPFAM" id="SSF82784">
    <property type="entry name" value="OsmC-like"/>
    <property type="match status" value="1"/>
</dbReference>
<sequence length="139" mass="15455">MEAQPKDPHTVIVSLRDKADTYTCDINAGKHQMVADEPVPLGGDDLGAAPYQYLKAALGSCTAMTIRMYAERKKWPVENVIVTLRHSRDANKQSAFERDIQILGELTADQRERLLDIADRCPVHKTLSHGATILSKLID</sequence>
<keyword evidence="2" id="KW-1185">Reference proteome</keyword>
<dbReference type="RefSeq" id="WP_093068863.1">
    <property type="nucleotide sequence ID" value="NZ_FNQP01000012.1"/>
</dbReference>
<dbReference type="AlphaFoldDB" id="A0A1H4DQK9"/>
<dbReference type="OrthoDB" id="9789573at2"/>
<dbReference type="InterPro" id="IPR015946">
    <property type="entry name" value="KH_dom-like_a/b"/>
</dbReference>
<dbReference type="Proteomes" id="UP000199397">
    <property type="component" value="Unassembled WGS sequence"/>
</dbReference>
<dbReference type="InterPro" id="IPR003718">
    <property type="entry name" value="OsmC/Ohr_fam"/>
</dbReference>
<evidence type="ECO:0000313" key="2">
    <source>
        <dbReference type="Proteomes" id="UP000199397"/>
    </source>
</evidence>
<dbReference type="EMBL" id="FNQP01000012">
    <property type="protein sequence ID" value="SEA74846.1"/>
    <property type="molecule type" value="Genomic_DNA"/>
</dbReference>
<organism evidence="1 2">
    <name type="scientific">Thiothrix caldifontis</name>
    <dbReference type="NCBI Taxonomy" id="525918"/>
    <lineage>
        <taxon>Bacteria</taxon>
        <taxon>Pseudomonadati</taxon>
        <taxon>Pseudomonadota</taxon>
        <taxon>Gammaproteobacteria</taxon>
        <taxon>Thiotrichales</taxon>
        <taxon>Thiotrichaceae</taxon>
        <taxon>Thiothrix</taxon>
    </lineage>
</organism>
<dbReference type="Pfam" id="PF02566">
    <property type="entry name" value="OsmC"/>
    <property type="match status" value="1"/>
</dbReference>
<protein>
    <submittedName>
        <fullName evidence="1">Putative redox protein</fullName>
    </submittedName>
</protein>
<dbReference type="PANTHER" id="PTHR39624">
    <property type="entry name" value="PROTEIN INVOLVED IN RIMO-MEDIATED BETA-METHYLTHIOLATION OF RIBOSOMAL PROTEIN S12 YCAO"/>
    <property type="match status" value="1"/>
</dbReference>
<proteinExistence type="predicted"/>
<dbReference type="Gene3D" id="3.30.300.20">
    <property type="match status" value="1"/>
</dbReference>
<dbReference type="PANTHER" id="PTHR39624:SF2">
    <property type="entry name" value="OSMC-LIKE PROTEIN"/>
    <property type="match status" value="1"/>
</dbReference>
<dbReference type="InterPro" id="IPR036102">
    <property type="entry name" value="OsmC/Ohrsf"/>
</dbReference>
<name>A0A1H4DQK9_9GAMM</name>
<reference evidence="1 2" key="1">
    <citation type="submission" date="2016-10" db="EMBL/GenBank/DDBJ databases">
        <authorList>
            <person name="de Groot N.N."/>
        </authorList>
    </citation>
    <scope>NUCLEOTIDE SEQUENCE [LARGE SCALE GENOMIC DNA]</scope>
    <source>
        <strain evidence="1 2">DSM 21228</strain>
    </source>
</reference>
<accession>A0A1H4DQK9</accession>